<dbReference type="eggNOG" id="KOG4569">
    <property type="taxonomic scope" value="Eukaryota"/>
</dbReference>
<evidence type="ECO:0000256" key="3">
    <source>
        <dbReference type="ARBA" id="ARBA00022640"/>
    </source>
</evidence>
<feature type="region of interest" description="Disordered" evidence="8">
    <location>
        <begin position="182"/>
        <end position="206"/>
    </location>
</feature>
<dbReference type="Pfam" id="PF01764">
    <property type="entry name" value="Lipase_3"/>
    <property type="match status" value="1"/>
</dbReference>
<reference evidence="10 11" key="2">
    <citation type="journal article" date="2008" name="Nature">
        <title>The Phaeodactylum genome reveals the evolutionary history of diatom genomes.</title>
        <authorList>
            <person name="Bowler C."/>
            <person name="Allen A.E."/>
            <person name="Badger J.H."/>
            <person name="Grimwood J."/>
            <person name="Jabbari K."/>
            <person name="Kuo A."/>
            <person name="Maheswari U."/>
            <person name="Martens C."/>
            <person name="Maumus F."/>
            <person name="Otillar R.P."/>
            <person name="Rayko E."/>
            <person name="Salamov A."/>
            <person name="Vandepoele K."/>
            <person name="Beszteri B."/>
            <person name="Gruber A."/>
            <person name="Heijde M."/>
            <person name="Katinka M."/>
            <person name="Mock T."/>
            <person name="Valentin K."/>
            <person name="Verret F."/>
            <person name="Berges J.A."/>
            <person name="Brownlee C."/>
            <person name="Cadoret J.P."/>
            <person name="Chiovitti A."/>
            <person name="Choi C.J."/>
            <person name="Coesel S."/>
            <person name="De Martino A."/>
            <person name="Detter J.C."/>
            <person name="Durkin C."/>
            <person name="Falciatore A."/>
            <person name="Fournet J."/>
            <person name="Haruta M."/>
            <person name="Huysman M.J."/>
            <person name="Jenkins B.D."/>
            <person name="Jiroutova K."/>
            <person name="Jorgensen R.E."/>
            <person name="Joubert Y."/>
            <person name="Kaplan A."/>
            <person name="Kroger N."/>
            <person name="Kroth P.G."/>
            <person name="La Roche J."/>
            <person name="Lindquist E."/>
            <person name="Lommer M."/>
            <person name="Martin-Jezequel V."/>
            <person name="Lopez P.J."/>
            <person name="Lucas S."/>
            <person name="Mangogna M."/>
            <person name="McGinnis K."/>
            <person name="Medlin L.K."/>
            <person name="Montsant A."/>
            <person name="Oudot-Le Secq M.P."/>
            <person name="Napoli C."/>
            <person name="Obornik M."/>
            <person name="Parker M.S."/>
            <person name="Petit J.L."/>
            <person name="Porcel B.M."/>
            <person name="Poulsen N."/>
            <person name="Robison M."/>
            <person name="Rychlewski L."/>
            <person name="Rynearson T.A."/>
            <person name="Schmutz J."/>
            <person name="Shapiro H."/>
            <person name="Siaut M."/>
            <person name="Stanley M."/>
            <person name="Sussman M.R."/>
            <person name="Taylor A.R."/>
            <person name="Vardi A."/>
            <person name="von Dassow P."/>
            <person name="Vyverman W."/>
            <person name="Willis A."/>
            <person name="Wyrwicz L.S."/>
            <person name="Rokhsar D.S."/>
            <person name="Weissenbach J."/>
            <person name="Armbrust E.V."/>
            <person name="Green B.R."/>
            <person name="Van de Peer Y."/>
            <person name="Grigoriev I.V."/>
        </authorList>
    </citation>
    <scope>NUCLEOTIDE SEQUENCE [LARGE SCALE GENOMIC DNA]</scope>
    <source>
        <strain evidence="10 11">CCMP1335</strain>
    </source>
</reference>
<dbReference type="GO" id="GO:0016042">
    <property type="term" value="P:lipid catabolic process"/>
    <property type="evidence" value="ECO:0007669"/>
    <property type="project" value="UniProtKB-KW"/>
</dbReference>
<dbReference type="GeneID" id="7451039"/>
<dbReference type="RefSeq" id="XP_002292770.1">
    <property type="nucleotide sequence ID" value="XM_002292734.1"/>
</dbReference>
<feature type="compositionally biased region" description="Basic residues" evidence="8">
    <location>
        <begin position="1"/>
        <end position="11"/>
    </location>
</feature>
<evidence type="ECO:0000259" key="9">
    <source>
        <dbReference type="Pfam" id="PF01764"/>
    </source>
</evidence>
<evidence type="ECO:0000313" key="11">
    <source>
        <dbReference type="Proteomes" id="UP000001449"/>
    </source>
</evidence>
<dbReference type="PaxDb" id="35128-Thaps24111"/>
<dbReference type="InterPro" id="IPR002921">
    <property type="entry name" value="Fungal_lipase-type"/>
</dbReference>
<comment type="subcellular location">
    <subcellularLocation>
        <location evidence="1">Plastid</location>
        <location evidence="1">Chloroplast</location>
    </subcellularLocation>
</comment>
<dbReference type="GO" id="GO:0009507">
    <property type="term" value="C:chloroplast"/>
    <property type="evidence" value="ECO:0007669"/>
    <property type="project" value="UniProtKB-SubCell"/>
</dbReference>
<dbReference type="InterPro" id="IPR029058">
    <property type="entry name" value="AB_hydrolase_fold"/>
</dbReference>
<dbReference type="GO" id="GO:0004620">
    <property type="term" value="F:phospholipase activity"/>
    <property type="evidence" value="ECO:0007669"/>
    <property type="project" value="UniProtKB-ARBA"/>
</dbReference>
<keyword evidence="11" id="KW-1185">Reference proteome</keyword>
<reference evidence="10 11" key="1">
    <citation type="journal article" date="2004" name="Science">
        <title>The genome of the diatom Thalassiosira pseudonana: ecology, evolution, and metabolism.</title>
        <authorList>
            <person name="Armbrust E.V."/>
            <person name="Berges J.A."/>
            <person name="Bowler C."/>
            <person name="Green B.R."/>
            <person name="Martinez D."/>
            <person name="Putnam N.H."/>
            <person name="Zhou S."/>
            <person name="Allen A.E."/>
            <person name="Apt K.E."/>
            <person name="Bechner M."/>
            <person name="Brzezinski M.A."/>
            <person name="Chaal B.K."/>
            <person name="Chiovitti A."/>
            <person name="Davis A.K."/>
            <person name="Demarest M.S."/>
            <person name="Detter J.C."/>
            <person name="Glavina T."/>
            <person name="Goodstein D."/>
            <person name="Hadi M.Z."/>
            <person name="Hellsten U."/>
            <person name="Hildebrand M."/>
            <person name="Jenkins B.D."/>
            <person name="Jurka J."/>
            <person name="Kapitonov V.V."/>
            <person name="Kroger N."/>
            <person name="Lau W.W."/>
            <person name="Lane T.W."/>
            <person name="Larimer F.W."/>
            <person name="Lippmeier J.C."/>
            <person name="Lucas S."/>
            <person name="Medina M."/>
            <person name="Montsant A."/>
            <person name="Obornik M."/>
            <person name="Parker M.S."/>
            <person name="Palenik B."/>
            <person name="Pazour G.J."/>
            <person name="Richardson P.M."/>
            <person name="Rynearson T.A."/>
            <person name="Saito M.A."/>
            <person name="Schwartz D.C."/>
            <person name="Thamatrakoln K."/>
            <person name="Valentin K."/>
            <person name="Vardi A."/>
            <person name="Wilkerson F.P."/>
            <person name="Rokhsar D.S."/>
        </authorList>
    </citation>
    <scope>NUCLEOTIDE SEQUENCE [LARGE SCALE GENOMIC DNA]</scope>
    <source>
        <strain evidence="10 11">CCMP1335</strain>
    </source>
</reference>
<dbReference type="CDD" id="cd00519">
    <property type="entry name" value="Lipase_3"/>
    <property type="match status" value="1"/>
</dbReference>
<evidence type="ECO:0000256" key="7">
    <source>
        <dbReference type="ARBA" id="ARBA00023098"/>
    </source>
</evidence>
<name>B8C907_THAPS</name>
<protein>
    <submittedName>
        <fullName evidence="10">Probable lipase</fullName>
    </submittedName>
</protein>
<evidence type="ECO:0000256" key="4">
    <source>
        <dbReference type="ARBA" id="ARBA00022801"/>
    </source>
</evidence>
<evidence type="ECO:0000256" key="1">
    <source>
        <dbReference type="ARBA" id="ARBA00004229"/>
    </source>
</evidence>
<evidence type="ECO:0000256" key="8">
    <source>
        <dbReference type="SAM" id="MobiDB-lite"/>
    </source>
</evidence>
<dbReference type="PANTHER" id="PTHR31403:SF7">
    <property type="entry name" value="PHOSPHOLIPASE A1-IGAMMA3, CHLOROPLASTIC"/>
    <property type="match status" value="1"/>
</dbReference>
<dbReference type="Gene3D" id="3.40.50.1820">
    <property type="entry name" value="alpha/beta hydrolase"/>
    <property type="match status" value="1"/>
</dbReference>
<accession>B8C907</accession>
<keyword evidence="5" id="KW-0809">Transit peptide</keyword>
<evidence type="ECO:0000256" key="5">
    <source>
        <dbReference type="ARBA" id="ARBA00022946"/>
    </source>
</evidence>
<dbReference type="EMBL" id="CM000646">
    <property type="protein sequence ID" value="EED89966.1"/>
    <property type="molecule type" value="Genomic_DNA"/>
</dbReference>
<evidence type="ECO:0000256" key="6">
    <source>
        <dbReference type="ARBA" id="ARBA00022963"/>
    </source>
</evidence>
<dbReference type="HOGENOM" id="CLU_449420_0_0_1"/>
<proteinExistence type="predicted"/>
<keyword evidence="2" id="KW-0150">Chloroplast</keyword>
<feature type="compositionally biased region" description="Polar residues" evidence="8">
    <location>
        <begin position="15"/>
        <end position="27"/>
    </location>
</feature>
<feature type="region of interest" description="Disordered" evidence="8">
    <location>
        <begin position="538"/>
        <end position="571"/>
    </location>
</feature>
<dbReference type="SUPFAM" id="SSF53474">
    <property type="entry name" value="alpha/beta-Hydrolases"/>
    <property type="match status" value="1"/>
</dbReference>
<dbReference type="KEGG" id="tps:THAPSDRAFT_24111"/>
<feature type="region of interest" description="Disordered" evidence="8">
    <location>
        <begin position="1"/>
        <end position="44"/>
    </location>
</feature>
<keyword evidence="7" id="KW-0443">Lipid metabolism</keyword>
<sequence length="608" mass="65375">MKLLRRVKSRRKSTDALTSPSNASSTSHANDNDDGAHDVGGGAAGEGGVFRLDSGLKDVPLSPPAVAQSPQTNNNGIRPLTLGTFSFDSTSTSYTYPTLHTEASTMLSLSLLIYTLSELRDLARNGILNDPIQSTRVLQMPLPLETALDVIKGEREMLLEVLSDGRHGSTLSALEGLRMDSENKKARTAANATGGGKKSDANNNEEAVQTAQDEQTMSDMFTGWMDSWNGCLAGGFSFDEVFCGGDLGKVDGGMIGCGSGGNGGNNDTKIKEEGSILYTMGDKNANEELVYAVGINHVEERITVVFRGSVTKADFMTDAKISMIHVSEPSTTASFNNISNSIAQSTTIGIHQGFYDYLFSSKSGKPSKYEEIMSHVQHLFNESSNRRKQYKLYVTGHSLGGALATLFGYFAASSASDVPLPVTIVSVASPRVGNLNFARSFTEMESQGKIRHLRIANHKDPVTLGPTVSSKKMLSLGMKTFSPLGYLALKATGNEGGDEEVYYHTGIIMKLRSDVTAVGSSRCELSYSGASILVGSRPTQAEDKEDLSSLAESSRKKSSMPSPKSSMSSADIPMVSYHYGESYSERMALVEKDLVGMTLNRVYKEEAR</sequence>
<keyword evidence="4" id="KW-0378">Hydrolase</keyword>
<gene>
    <name evidence="10" type="ORF">THAPSDRAFT_24111</name>
</gene>
<feature type="domain" description="Fungal lipase-type" evidence="9">
    <location>
        <begin position="304"/>
        <end position="467"/>
    </location>
</feature>
<evidence type="ECO:0000256" key="2">
    <source>
        <dbReference type="ARBA" id="ARBA00022528"/>
    </source>
</evidence>
<dbReference type="OMA" id="INHVEER"/>
<dbReference type="PANTHER" id="PTHR31403">
    <property type="entry name" value="PHOSPHOLIPASE A1-IBETA2, CHLOROPLASTIC"/>
    <property type="match status" value="1"/>
</dbReference>
<organism evidence="10 11">
    <name type="scientific">Thalassiosira pseudonana</name>
    <name type="common">Marine diatom</name>
    <name type="synonym">Cyclotella nana</name>
    <dbReference type="NCBI Taxonomy" id="35128"/>
    <lineage>
        <taxon>Eukaryota</taxon>
        <taxon>Sar</taxon>
        <taxon>Stramenopiles</taxon>
        <taxon>Ochrophyta</taxon>
        <taxon>Bacillariophyta</taxon>
        <taxon>Coscinodiscophyceae</taxon>
        <taxon>Thalassiosirophycidae</taxon>
        <taxon>Thalassiosirales</taxon>
        <taxon>Thalassiosiraceae</taxon>
        <taxon>Thalassiosira</taxon>
    </lineage>
</organism>
<keyword evidence="3" id="KW-0934">Plastid</keyword>
<evidence type="ECO:0000313" key="10">
    <source>
        <dbReference type="EMBL" id="EED89966.1"/>
    </source>
</evidence>
<dbReference type="AlphaFoldDB" id="B8C907"/>
<feature type="compositionally biased region" description="Low complexity" evidence="8">
    <location>
        <begin position="559"/>
        <end position="569"/>
    </location>
</feature>
<dbReference type="Proteomes" id="UP000001449">
    <property type="component" value="Chromosome 10"/>
</dbReference>
<dbReference type="InParanoid" id="B8C907"/>
<keyword evidence="6" id="KW-0442">Lipid degradation</keyword>